<keyword evidence="3 4" id="KW-0446">Lipid-binding</keyword>
<evidence type="ECO:0000256" key="3">
    <source>
        <dbReference type="ARBA" id="ARBA00023121"/>
    </source>
</evidence>
<evidence type="ECO:0000256" key="4">
    <source>
        <dbReference type="RuleBase" id="RU000628"/>
    </source>
</evidence>
<evidence type="ECO:0000256" key="2">
    <source>
        <dbReference type="ARBA" id="ARBA00022448"/>
    </source>
</evidence>
<dbReference type="Pfam" id="PF00234">
    <property type="entry name" value="Tryp_alpha_amyl"/>
    <property type="match status" value="1"/>
</dbReference>
<keyword evidence="2 4" id="KW-0813">Transport</keyword>
<dbReference type="EMBL" id="AUSU01000314">
    <property type="protein sequence ID" value="EPS73763.1"/>
    <property type="molecule type" value="Genomic_DNA"/>
</dbReference>
<feature type="chain" id="PRO_5004550579" description="Non-specific lipid-transfer protein" evidence="5">
    <location>
        <begin position="30"/>
        <end position="128"/>
    </location>
</feature>
<dbReference type="AlphaFoldDB" id="S8ECT1"/>
<evidence type="ECO:0000259" key="6">
    <source>
        <dbReference type="SMART" id="SM00499"/>
    </source>
</evidence>
<dbReference type="Proteomes" id="UP000015453">
    <property type="component" value="Unassembled WGS sequence"/>
</dbReference>
<evidence type="ECO:0000313" key="7">
    <source>
        <dbReference type="EMBL" id="EPS73763.1"/>
    </source>
</evidence>
<dbReference type="InterPro" id="IPR000528">
    <property type="entry name" value="Plant_nsLTP"/>
</dbReference>
<keyword evidence="8" id="KW-1185">Reference proteome</keyword>
<dbReference type="PANTHER" id="PTHR33076">
    <property type="entry name" value="NON-SPECIFIC LIPID-TRANSFER PROTEIN 2-RELATED"/>
    <property type="match status" value="1"/>
</dbReference>
<accession>S8ECT1</accession>
<name>S8ECT1_9LAMI</name>
<dbReference type="CDD" id="cd01960">
    <property type="entry name" value="nsLTP1"/>
    <property type="match status" value="1"/>
</dbReference>
<dbReference type="GO" id="GO:0008289">
    <property type="term" value="F:lipid binding"/>
    <property type="evidence" value="ECO:0007669"/>
    <property type="project" value="UniProtKB-KW"/>
</dbReference>
<feature type="domain" description="Bifunctional inhibitor/plant lipid transfer protein/seed storage helical" evidence="6">
    <location>
        <begin position="40"/>
        <end position="123"/>
    </location>
</feature>
<dbReference type="InterPro" id="IPR036312">
    <property type="entry name" value="Bifun_inhib/LTP/seed_sf"/>
</dbReference>
<dbReference type="SMART" id="SM00499">
    <property type="entry name" value="AAI"/>
    <property type="match status" value="1"/>
</dbReference>
<dbReference type="GO" id="GO:0006869">
    <property type="term" value="P:lipid transport"/>
    <property type="evidence" value="ECO:0007669"/>
    <property type="project" value="InterPro"/>
</dbReference>
<dbReference type="Gene3D" id="1.10.110.10">
    <property type="entry name" value="Plant lipid-transfer and hydrophobic proteins"/>
    <property type="match status" value="1"/>
</dbReference>
<gene>
    <name evidence="7" type="ORF">M569_00998</name>
</gene>
<sequence length="128" mass="13512">MGLLSHFKNPMPTSSSSFIVLLFAAAILAATVPADGSLTCTQLLTIVSPCVRYVQTGGALPYSCCDALRALNSASHTTPDLQIACGCLKELVPALRVNPDLINGLPGKCNIPFPYRYSSSLDCSKVHV</sequence>
<organism evidence="7 8">
    <name type="scientific">Genlisea aurea</name>
    <dbReference type="NCBI Taxonomy" id="192259"/>
    <lineage>
        <taxon>Eukaryota</taxon>
        <taxon>Viridiplantae</taxon>
        <taxon>Streptophyta</taxon>
        <taxon>Embryophyta</taxon>
        <taxon>Tracheophyta</taxon>
        <taxon>Spermatophyta</taxon>
        <taxon>Magnoliopsida</taxon>
        <taxon>eudicotyledons</taxon>
        <taxon>Gunneridae</taxon>
        <taxon>Pentapetalae</taxon>
        <taxon>asterids</taxon>
        <taxon>lamiids</taxon>
        <taxon>Lamiales</taxon>
        <taxon>Lentibulariaceae</taxon>
        <taxon>Genlisea</taxon>
    </lineage>
</organism>
<comment type="function">
    <text evidence="4">Plant non-specific lipid-transfer proteins transfer phospholipids as well as galactolipids across membranes. May play a role in wax or cutin deposition in the cell walls of expanding epidermal cells and certain secretory tissues.</text>
</comment>
<proteinExistence type="inferred from homology"/>
<evidence type="ECO:0000256" key="1">
    <source>
        <dbReference type="ARBA" id="ARBA00009748"/>
    </source>
</evidence>
<protein>
    <recommendedName>
        <fullName evidence="4">Non-specific lipid-transfer protein</fullName>
    </recommendedName>
</protein>
<evidence type="ECO:0000313" key="8">
    <source>
        <dbReference type="Proteomes" id="UP000015453"/>
    </source>
</evidence>
<dbReference type="SUPFAM" id="SSF47699">
    <property type="entry name" value="Bifunctional inhibitor/lipid-transfer protein/seed storage 2S albumin"/>
    <property type="match status" value="1"/>
</dbReference>
<evidence type="ECO:0000256" key="5">
    <source>
        <dbReference type="SAM" id="SignalP"/>
    </source>
</evidence>
<feature type="signal peptide" evidence="5">
    <location>
        <begin position="1"/>
        <end position="29"/>
    </location>
</feature>
<dbReference type="OrthoDB" id="1890443at2759"/>
<reference evidence="7 8" key="1">
    <citation type="journal article" date="2013" name="BMC Genomics">
        <title>The miniature genome of a carnivorous plant Genlisea aurea contains a low number of genes and short non-coding sequences.</title>
        <authorList>
            <person name="Leushkin E.V."/>
            <person name="Sutormin R.A."/>
            <person name="Nabieva E.R."/>
            <person name="Penin A.A."/>
            <person name="Kondrashov A.S."/>
            <person name="Logacheva M.D."/>
        </authorList>
    </citation>
    <scope>NUCLEOTIDE SEQUENCE [LARGE SCALE GENOMIC DNA]</scope>
</reference>
<comment type="caution">
    <text evidence="7">The sequence shown here is derived from an EMBL/GenBank/DDBJ whole genome shotgun (WGS) entry which is preliminary data.</text>
</comment>
<keyword evidence="5" id="KW-0732">Signal</keyword>
<dbReference type="PRINTS" id="PR00382">
    <property type="entry name" value="LIPIDTRNSFER"/>
</dbReference>
<dbReference type="InterPro" id="IPR016140">
    <property type="entry name" value="Bifunc_inhib/LTP/seed_store"/>
</dbReference>
<comment type="similarity">
    <text evidence="1 4">Belongs to the plant LTP family.</text>
</comment>